<dbReference type="AlphaFoldDB" id="A0A5C6RXA7"/>
<dbReference type="RefSeq" id="WP_147097433.1">
    <property type="nucleotide sequence ID" value="NZ_VOOS01000001.1"/>
</dbReference>
<dbReference type="InterPro" id="IPR043129">
    <property type="entry name" value="ATPase_NBD"/>
</dbReference>
<proteinExistence type="predicted"/>
<dbReference type="Proteomes" id="UP000321721">
    <property type="component" value="Unassembled WGS sequence"/>
</dbReference>
<reference evidence="1 2" key="1">
    <citation type="submission" date="2019-08" db="EMBL/GenBank/DDBJ databases">
        <title>Genome of Vicingus serpentipes NCIMB 15042.</title>
        <authorList>
            <person name="Bowman J.P."/>
        </authorList>
    </citation>
    <scope>NUCLEOTIDE SEQUENCE [LARGE SCALE GENOMIC DNA]</scope>
    <source>
        <strain evidence="1 2">NCIMB 15042</strain>
    </source>
</reference>
<evidence type="ECO:0000313" key="1">
    <source>
        <dbReference type="EMBL" id="TXB66625.1"/>
    </source>
</evidence>
<comment type="caution">
    <text evidence="1">The sequence shown here is derived from an EMBL/GenBank/DDBJ whole genome shotgun (WGS) entry which is preliminary data.</text>
</comment>
<dbReference type="CDD" id="cd24079">
    <property type="entry name" value="ASKHA_NBD_PG1100-like"/>
    <property type="match status" value="1"/>
</dbReference>
<sequence length="278" mass="31001">MLLVADSGSTKTDWRLINTQGIIPVSTIGLNPYHISSAQILTELNSSLLVQYSSEVSQVYFYGAGCSSEEKKEIIKSALSQFFKNGKIEVNHDLLAAARATCGKEEGMAGILGTGSNSCLFDGENIIANIPALGYILGDEGSGVDMGKALLKKYLNKELASNLSEKLEKEYSLDLNSILNSVYKEPLPNRYLAQFTKFIKKHENYVEMDNIVKECFQHFFDLTICKYENYKQYKLNAVGSIANVFNNQLKEVAQINDIELGRVIQSPIDELVLYHTRD</sequence>
<dbReference type="InterPro" id="IPR052519">
    <property type="entry name" value="Euk-type_GlcNAc_Kinase"/>
</dbReference>
<protein>
    <recommendedName>
        <fullName evidence="3">ATPase</fullName>
    </recommendedName>
</protein>
<name>A0A5C6RXA7_9FLAO</name>
<evidence type="ECO:0000313" key="2">
    <source>
        <dbReference type="Proteomes" id="UP000321721"/>
    </source>
</evidence>
<dbReference type="OrthoDB" id="871343at2"/>
<keyword evidence="2" id="KW-1185">Reference proteome</keyword>
<dbReference type="EMBL" id="VOOS01000001">
    <property type="protein sequence ID" value="TXB66625.1"/>
    <property type="molecule type" value="Genomic_DNA"/>
</dbReference>
<dbReference type="Gene3D" id="3.30.420.40">
    <property type="match status" value="2"/>
</dbReference>
<evidence type="ECO:0008006" key="3">
    <source>
        <dbReference type="Google" id="ProtNLM"/>
    </source>
</evidence>
<dbReference type="PANTHER" id="PTHR43190:SF3">
    <property type="entry name" value="N-ACETYL-D-GLUCOSAMINE KINASE"/>
    <property type="match status" value="1"/>
</dbReference>
<organism evidence="1 2">
    <name type="scientific">Vicingus serpentipes</name>
    <dbReference type="NCBI Taxonomy" id="1926625"/>
    <lineage>
        <taxon>Bacteria</taxon>
        <taxon>Pseudomonadati</taxon>
        <taxon>Bacteroidota</taxon>
        <taxon>Flavobacteriia</taxon>
        <taxon>Flavobacteriales</taxon>
        <taxon>Vicingaceae</taxon>
        <taxon>Vicingus</taxon>
    </lineage>
</organism>
<dbReference type="Gene3D" id="1.10.720.160">
    <property type="match status" value="1"/>
</dbReference>
<dbReference type="SUPFAM" id="SSF53067">
    <property type="entry name" value="Actin-like ATPase domain"/>
    <property type="match status" value="2"/>
</dbReference>
<accession>A0A5C6RXA7</accession>
<gene>
    <name evidence="1" type="ORF">FRY74_00125</name>
</gene>
<dbReference type="PANTHER" id="PTHR43190">
    <property type="entry name" value="N-ACETYL-D-GLUCOSAMINE KINASE"/>
    <property type="match status" value="1"/>
</dbReference>